<dbReference type="InterPro" id="IPR023031">
    <property type="entry name" value="OPRT"/>
</dbReference>
<proteinExistence type="inferred from homology"/>
<feature type="domain" description="Phosphoribosyltransferase" evidence="8">
    <location>
        <begin position="45"/>
        <end position="151"/>
    </location>
</feature>
<dbReference type="EMBL" id="CP033169">
    <property type="protein sequence ID" value="AYO31991.1"/>
    <property type="molecule type" value="Genomic_DNA"/>
</dbReference>
<dbReference type="NCBIfam" id="TIGR01367">
    <property type="entry name" value="pyrE_Therm"/>
    <property type="match status" value="1"/>
</dbReference>
<keyword evidence="6 7" id="KW-0665">Pyrimidine biosynthesis</keyword>
<dbReference type="RefSeq" id="WP_122015621.1">
    <property type="nucleotide sequence ID" value="NZ_CP033169.1"/>
</dbReference>
<reference evidence="9 10" key="1">
    <citation type="submission" date="2018-10" db="EMBL/GenBank/DDBJ databases">
        <authorList>
            <person name="Zhang X."/>
        </authorList>
    </citation>
    <scope>NUCLEOTIDE SEQUENCE [LARGE SCALE GENOMIC DNA]</scope>
    <source>
        <strain evidence="9 10">SK-G1</strain>
    </source>
</reference>
<dbReference type="UniPathway" id="UPA00070">
    <property type="reaction ID" value="UER00119"/>
</dbReference>
<dbReference type="Gene3D" id="3.40.50.2020">
    <property type="match status" value="1"/>
</dbReference>
<comment type="catalytic activity">
    <reaction evidence="7">
        <text>orotidine 5'-phosphate + diphosphate = orotate + 5-phospho-alpha-D-ribose 1-diphosphate</text>
        <dbReference type="Rhea" id="RHEA:10380"/>
        <dbReference type="ChEBI" id="CHEBI:30839"/>
        <dbReference type="ChEBI" id="CHEBI:33019"/>
        <dbReference type="ChEBI" id="CHEBI:57538"/>
        <dbReference type="ChEBI" id="CHEBI:58017"/>
        <dbReference type="EC" id="2.4.2.10"/>
    </reaction>
</comment>
<dbReference type="InterPro" id="IPR006273">
    <property type="entry name" value="Orotate_PRibTrfase_bac"/>
</dbReference>
<evidence type="ECO:0000313" key="9">
    <source>
        <dbReference type="EMBL" id="AYO31991.1"/>
    </source>
</evidence>
<evidence type="ECO:0000256" key="4">
    <source>
        <dbReference type="ARBA" id="ARBA00022679"/>
    </source>
</evidence>
<evidence type="ECO:0000256" key="5">
    <source>
        <dbReference type="ARBA" id="ARBA00022842"/>
    </source>
</evidence>
<evidence type="ECO:0000256" key="2">
    <source>
        <dbReference type="ARBA" id="ARBA00011971"/>
    </source>
</evidence>
<dbReference type="Proteomes" id="UP000280960">
    <property type="component" value="Chromosome"/>
</dbReference>
<comment type="caution">
    <text evidence="7">Lacks conserved residue(s) required for the propagation of feature annotation.</text>
</comment>
<dbReference type="PANTHER" id="PTHR19278">
    <property type="entry name" value="OROTATE PHOSPHORIBOSYLTRANSFERASE"/>
    <property type="match status" value="1"/>
</dbReference>
<dbReference type="SUPFAM" id="SSF53271">
    <property type="entry name" value="PRTase-like"/>
    <property type="match status" value="1"/>
</dbReference>
<evidence type="ECO:0000256" key="1">
    <source>
        <dbReference type="ARBA" id="ARBA00004889"/>
    </source>
</evidence>
<comment type="cofactor">
    <cofactor evidence="7">
        <name>Mg(2+)</name>
        <dbReference type="ChEBI" id="CHEBI:18420"/>
    </cofactor>
</comment>
<keyword evidence="5 7" id="KW-0460">Magnesium</keyword>
<dbReference type="KEGG" id="bacg:D2962_16555"/>
<evidence type="ECO:0000256" key="7">
    <source>
        <dbReference type="HAMAP-Rule" id="MF_01208"/>
    </source>
</evidence>
<name>A0A3G2R950_9FIRM</name>
<dbReference type="Pfam" id="PF00156">
    <property type="entry name" value="Pribosyltran"/>
    <property type="match status" value="1"/>
</dbReference>
<dbReference type="PANTHER" id="PTHR19278:SF9">
    <property type="entry name" value="URIDINE 5'-MONOPHOSPHATE SYNTHASE"/>
    <property type="match status" value="1"/>
</dbReference>
<accession>A0A3G2R950</accession>
<evidence type="ECO:0000256" key="3">
    <source>
        <dbReference type="ARBA" id="ARBA00022676"/>
    </source>
</evidence>
<comment type="similarity">
    <text evidence="7">Belongs to the purine/pyrimidine phosphoribosyltransferase family. PyrE subfamily.</text>
</comment>
<sequence>MLTREEIIKLFTDTGVLKTGHFLLTSGRHSDRYMQCAQLLQYPDAAEKVCRELAQKFKGMDIQTVIGPAVGGILVSYEVARALKARSIFAERENGVMTLRRGFTLKPGEKVLVVEDVVTTGGSVKEVIDLAKAHGADVLAVGALVDRSGGRVDFGVPAHYLLELEIKSYLPEECPLCKQGIPAVKPGSRK</sequence>
<dbReference type="HAMAP" id="MF_01208">
    <property type="entry name" value="PyrE"/>
    <property type="match status" value="1"/>
</dbReference>
<comment type="pathway">
    <text evidence="1 7">Pyrimidine metabolism; UMP biosynthesis via de novo pathway; UMP from orotate: step 1/2.</text>
</comment>
<keyword evidence="3 7" id="KW-0328">Glycosyltransferase</keyword>
<dbReference type="InterPro" id="IPR000836">
    <property type="entry name" value="PRTase_dom"/>
</dbReference>
<feature type="binding site" evidence="7">
    <location>
        <position position="119"/>
    </location>
    <ligand>
        <name>orotate</name>
        <dbReference type="ChEBI" id="CHEBI:30839"/>
    </ligand>
</feature>
<dbReference type="AlphaFoldDB" id="A0A3G2R950"/>
<organism evidence="9 10">
    <name type="scientific">Biomaibacter acetigenes</name>
    <dbReference type="NCBI Taxonomy" id="2316383"/>
    <lineage>
        <taxon>Bacteria</taxon>
        <taxon>Bacillati</taxon>
        <taxon>Bacillota</taxon>
        <taxon>Clostridia</taxon>
        <taxon>Thermosediminibacterales</taxon>
        <taxon>Tepidanaerobacteraceae</taxon>
        <taxon>Biomaibacter</taxon>
    </lineage>
</organism>
<evidence type="ECO:0000256" key="6">
    <source>
        <dbReference type="ARBA" id="ARBA00022975"/>
    </source>
</evidence>
<comment type="subunit">
    <text evidence="7">Homodimer.</text>
</comment>
<feature type="binding site" evidence="7">
    <location>
        <position position="147"/>
    </location>
    <ligand>
        <name>orotate</name>
        <dbReference type="ChEBI" id="CHEBI:30839"/>
    </ligand>
</feature>
<dbReference type="GO" id="GO:0019856">
    <property type="term" value="P:pyrimidine nucleobase biosynthetic process"/>
    <property type="evidence" value="ECO:0007669"/>
    <property type="project" value="InterPro"/>
</dbReference>
<evidence type="ECO:0000259" key="8">
    <source>
        <dbReference type="Pfam" id="PF00156"/>
    </source>
</evidence>
<feature type="binding site" description="in other chain" evidence="7">
    <location>
        <begin position="115"/>
        <end position="123"/>
    </location>
    <ligand>
        <name>5-phospho-alpha-D-ribose 1-diphosphate</name>
        <dbReference type="ChEBI" id="CHEBI:58017"/>
        <note>ligand shared between dimeric partners</note>
    </ligand>
</feature>
<dbReference type="GO" id="GO:0000287">
    <property type="term" value="F:magnesium ion binding"/>
    <property type="evidence" value="ECO:0007669"/>
    <property type="project" value="UniProtKB-UniRule"/>
</dbReference>
<evidence type="ECO:0000313" key="10">
    <source>
        <dbReference type="Proteomes" id="UP000280960"/>
    </source>
</evidence>
<comment type="function">
    <text evidence="7">Catalyzes the transfer of a ribosyl phosphate group from 5-phosphoribose 1-diphosphate to orotate, leading to the formation of orotidine monophosphate (OMP).</text>
</comment>
<keyword evidence="4 7" id="KW-0808">Transferase</keyword>
<dbReference type="GO" id="GO:0044205">
    <property type="term" value="P:'de novo' UMP biosynthetic process"/>
    <property type="evidence" value="ECO:0007669"/>
    <property type="project" value="UniProtKB-UniRule"/>
</dbReference>
<gene>
    <name evidence="7" type="primary">pyrE</name>
    <name evidence="9" type="ORF">D2962_16555</name>
</gene>
<dbReference type="EC" id="2.4.2.10" evidence="2 7"/>
<dbReference type="GO" id="GO:0004588">
    <property type="term" value="F:orotate phosphoribosyltransferase activity"/>
    <property type="evidence" value="ECO:0007669"/>
    <property type="project" value="UniProtKB-UniRule"/>
</dbReference>
<protein>
    <recommendedName>
        <fullName evidence="2 7">Orotate phosphoribosyltransferase</fullName>
        <shortName evidence="7">OPRT</shortName>
        <shortName evidence="7">OPRTase</shortName>
        <ecNumber evidence="2 7">2.4.2.10</ecNumber>
    </recommendedName>
</protein>
<dbReference type="InterPro" id="IPR029057">
    <property type="entry name" value="PRTase-like"/>
</dbReference>
<keyword evidence="10" id="KW-1185">Reference proteome</keyword>
<dbReference type="CDD" id="cd06223">
    <property type="entry name" value="PRTases_typeI"/>
    <property type="match status" value="1"/>
</dbReference>